<feature type="region of interest" description="Disordered" evidence="1">
    <location>
        <begin position="122"/>
        <end position="192"/>
    </location>
</feature>
<sequence>MQFNVSSSCLVQPAPEIKATINNVNTRISPSLDWPLNGRNGSAILRLTQLGLTTVSAANAEVCITLKTNRGSQGCTTLEQLCVSHPDEPLGTCTVAMFDITRTCCPISQTYPTLVPNVNNQTVPIPPSPPPPSPIPPSPRECLPRHHPHRQCRPRHHPHHHLRRRRHPHRHPRRRRRALHRRGLPNRPHRGLFHTCRHRRHHLPYHLRRRRPCHHRLSRHSTDFRTYYVRMRH</sequence>
<evidence type="ECO:0000256" key="1">
    <source>
        <dbReference type="SAM" id="MobiDB-lite"/>
    </source>
</evidence>
<evidence type="ECO:0000313" key="4">
    <source>
        <dbReference type="Proteomes" id="UP000747110"/>
    </source>
</evidence>
<dbReference type="Proteomes" id="UP000747110">
    <property type="component" value="Unassembled WGS sequence"/>
</dbReference>
<comment type="caution">
    <text evidence="3">The sequence shown here is derived from an EMBL/GenBank/DDBJ whole genome shotgun (WGS) entry which is preliminary data.</text>
</comment>
<dbReference type="InterPro" id="IPR024616">
    <property type="entry name" value="Pherophorin"/>
</dbReference>
<evidence type="ECO:0000313" key="3">
    <source>
        <dbReference type="EMBL" id="GIL93560.1"/>
    </source>
</evidence>
<gene>
    <name evidence="3" type="ORF">Vretifemale_20962</name>
</gene>
<protein>
    <recommendedName>
        <fullName evidence="2">Pherophorin domain-containing protein</fullName>
    </recommendedName>
</protein>
<dbReference type="Pfam" id="PF12499">
    <property type="entry name" value="DUF3707"/>
    <property type="match status" value="1"/>
</dbReference>
<dbReference type="OrthoDB" id="540777at2759"/>
<name>A0A8J4D7G2_9CHLO</name>
<dbReference type="EMBL" id="BNCP01000117">
    <property type="protein sequence ID" value="GIL93560.1"/>
    <property type="molecule type" value="Genomic_DNA"/>
</dbReference>
<dbReference type="AlphaFoldDB" id="A0A8J4D7G2"/>
<feature type="domain" description="Pherophorin" evidence="2">
    <location>
        <begin position="1"/>
        <end position="106"/>
    </location>
</feature>
<reference evidence="3" key="1">
    <citation type="journal article" date="2021" name="Proc. Natl. Acad. Sci. U.S.A.">
        <title>Three genomes in the algal genus Volvox reveal the fate of a haploid sex-determining region after a transition to homothallism.</title>
        <authorList>
            <person name="Yamamoto K."/>
            <person name="Hamaji T."/>
            <person name="Kawai-Toyooka H."/>
            <person name="Matsuzaki R."/>
            <person name="Takahashi F."/>
            <person name="Nishimura Y."/>
            <person name="Kawachi M."/>
            <person name="Noguchi H."/>
            <person name="Minakuchi Y."/>
            <person name="Umen J.G."/>
            <person name="Toyoda A."/>
            <person name="Nozaki H."/>
        </authorList>
    </citation>
    <scope>NUCLEOTIDE SEQUENCE</scope>
    <source>
        <strain evidence="3">NIES-3786</strain>
    </source>
</reference>
<feature type="compositionally biased region" description="Pro residues" evidence="1">
    <location>
        <begin position="124"/>
        <end position="139"/>
    </location>
</feature>
<proteinExistence type="predicted"/>
<evidence type="ECO:0000259" key="2">
    <source>
        <dbReference type="Pfam" id="PF12499"/>
    </source>
</evidence>
<accession>A0A8J4D7G2</accession>
<keyword evidence="4" id="KW-1185">Reference proteome</keyword>
<organism evidence="3 4">
    <name type="scientific">Volvox reticuliferus</name>
    <dbReference type="NCBI Taxonomy" id="1737510"/>
    <lineage>
        <taxon>Eukaryota</taxon>
        <taxon>Viridiplantae</taxon>
        <taxon>Chlorophyta</taxon>
        <taxon>core chlorophytes</taxon>
        <taxon>Chlorophyceae</taxon>
        <taxon>CS clade</taxon>
        <taxon>Chlamydomonadales</taxon>
        <taxon>Volvocaceae</taxon>
        <taxon>Volvox</taxon>
    </lineage>
</organism>
<feature type="compositionally biased region" description="Basic residues" evidence="1">
    <location>
        <begin position="145"/>
        <end position="192"/>
    </location>
</feature>